<keyword evidence="4 10" id="KW-0227">DNA damage</keyword>
<dbReference type="NCBIfam" id="NF003810">
    <property type="entry name" value="PRK05399.1"/>
    <property type="match status" value="1"/>
</dbReference>
<dbReference type="GO" id="GO:0006298">
    <property type="term" value="P:mismatch repair"/>
    <property type="evidence" value="ECO:0007669"/>
    <property type="project" value="UniProtKB-UniRule"/>
</dbReference>
<evidence type="ECO:0000256" key="5">
    <source>
        <dbReference type="ARBA" id="ARBA00022840"/>
    </source>
</evidence>
<dbReference type="PROSITE" id="PS00486">
    <property type="entry name" value="DNA_MISMATCH_REPAIR_2"/>
    <property type="match status" value="1"/>
</dbReference>
<dbReference type="InterPro" id="IPR027417">
    <property type="entry name" value="P-loop_NTPase"/>
</dbReference>
<dbReference type="Pfam" id="PF05188">
    <property type="entry name" value="MutS_II"/>
    <property type="match status" value="1"/>
</dbReference>
<keyword evidence="3 10" id="KW-0547">Nucleotide-binding</keyword>
<keyword evidence="7 10" id="KW-0234">DNA repair</keyword>
<dbReference type="Pfam" id="PF01624">
    <property type="entry name" value="MutS_I"/>
    <property type="match status" value="1"/>
</dbReference>
<evidence type="ECO:0000313" key="12">
    <source>
        <dbReference type="EMBL" id="SFB73683.1"/>
    </source>
</evidence>
<dbReference type="InterPro" id="IPR036187">
    <property type="entry name" value="DNA_mismatch_repair_MutS_sf"/>
</dbReference>
<evidence type="ECO:0000256" key="9">
    <source>
        <dbReference type="NCBIfam" id="TIGR01070"/>
    </source>
</evidence>
<dbReference type="InterPro" id="IPR036678">
    <property type="entry name" value="MutS_con_dom_sf"/>
</dbReference>
<proteinExistence type="inferred from homology"/>
<dbReference type="Pfam" id="PF05190">
    <property type="entry name" value="MutS_IV"/>
    <property type="match status" value="1"/>
</dbReference>
<sequence>MTPMEQQYFSIKQNHQDKILLFRLGDFYELFQEDAEIASQILNIAMTKRHGRPMCGFPFHALDQYAYKLVEAGHKVAICEQTEESSQTKGIVKREVVSILTQGTWSENPLLDQSINSFLSVIAFEQGILSLIFVDIATGELILRTFEGENPISFLKDEISRYMPVEIICPQKFLELFSIEEELKAKQKSLRIMPESFYRTNTLFNKYKSKHESFFENLHLSIEKAFIGLFSYLIENHFSEEQVNHLRVPLKYYQTDTLFMNKDTLMHLELTVNNKDLSHKGTLFSILNKCKTTAGSRRLRRLLAAPSAILDVIRKMQSRTAYFIQFESSNNGISDLLKGTSDLDRLSARLITGKILPRELLALADTVQRAEKLKDILRTAEPFIDYLAGIQNLKDLYNQINETINPDCSNSIDGQVFLPGTNSELDELKEVLHNAKRFLITLQTEEKLKTGISSLKIGYNKIYGYYIEVGKASSKNVPSHYKRKQSLINTERYTIPELENFENKIFNAEESVLRLERHLYQNLVIKLQDFYSKLLPVAEFIAETDLRLALATVAKQKYYTAPLLTEDFSWNIIDGRHPVIESLLKTEQFVANNTYLEKNNSHILIVTGPNMAGKSTYLRQNALFAVMAQIGSYIPASSAQLGIVDKIFTRIGASDDLGSGRSTFFMEMQEAAEIVVQTTPKSLIIMDELGRGTSTSDGLAIAWAVLEYFLSNPDKKAKIFFSTHYHELTKLEKNKGIKTLCMAVQEYNNKPIFLRKVIEGHASKSYGIHVAEMAGLNQTIVTRAYNILNSLEEGTFFNSEENELPNLFTSLTPKNSKLYDFIQNINPNKLTPLEALQLIFEIKELL</sequence>
<dbReference type="GO" id="GO:0005829">
    <property type="term" value="C:cytosol"/>
    <property type="evidence" value="ECO:0007669"/>
    <property type="project" value="TreeGrafter"/>
</dbReference>
<comment type="similarity">
    <text evidence="1 10">Belongs to the DNA mismatch repair MutS family.</text>
</comment>
<dbReference type="InterPro" id="IPR005748">
    <property type="entry name" value="DNA_mismatch_repair_MutS"/>
</dbReference>
<evidence type="ECO:0000256" key="1">
    <source>
        <dbReference type="ARBA" id="ARBA00006271"/>
    </source>
</evidence>
<evidence type="ECO:0000256" key="4">
    <source>
        <dbReference type="ARBA" id="ARBA00022763"/>
    </source>
</evidence>
<dbReference type="InterPro" id="IPR007860">
    <property type="entry name" value="DNA_mmatch_repair_MutS_con_dom"/>
</dbReference>
<evidence type="ECO:0000313" key="13">
    <source>
        <dbReference type="Proteomes" id="UP000240042"/>
    </source>
</evidence>
<dbReference type="PIRSF" id="PIRSF037677">
    <property type="entry name" value="DNA_mis_repair_Msh6"/>
    <property type="match status" value="1"/>
</dbReference>
<dbReference type="InterPro" id="IPR045076">
    <property type="entry name" value="MutS"/>
</dbReference>
<dbReference type="SMART" id="SM00533">
    <property type="entry name" value="MUTSd"/>
    <property type="match status" value="1"/>
</dbReference>
<gene>
    <name evidence="12" type="ORF">SAMN02745150_00491</name>
</gene>
<dbReference type="Gene3D" id="3.40.50.300">
    <property type="entry name" value="P-loop containing nucleotide triphosphate hydrolases"/>
    <property type="match status" value="1"/>
</dbReference>
<feature type="domain" description="DNA mismatch repair proteins mutS family" evidence="11">
    <location>
        <begin position="682"/>
        <end position="698"/>
    </location>
</feature>
<dbReference type="InterPro" id="IPR007696">
    <property type="entry name" value="DNA_mismatch_repair_MutS_core"/>
</dbReference>
<evidence type="ECO:0000256" key="2">
    <source>
        <dbReference type="ARBA" id="ARBA00021982"/>
    </source>
</evidence>
<dbReference type="Gene3D" id="3.30.420.110">
    <property type="entry name" value="MutS, connector domain"/>
    <property type="match status" value="1"/>
</dbReference>
<dbReference type="InterPro" id="IPR007695">
    <property type="entry name" value="DNA_mismatch_repair_MutS-lik_N"/>
</dbReference>
<dbReference type="SUPFAM" id="SSF55271">
    <property type="entry name" value="DNA repair protein MutS, domain I"/>
    <property type="match status" value="1"/>
</dbReference>
<dbReference type="InterPro" id="IPR007861">
    <property type="entry name" value="DNA_mismatch_repair_MutS_clamp"/>
</dbReference>
<protein>
    <recommendedName>
        <fullName evidence="2 9">DNA mismatch repair protein MutS</fullName>
    </recommendedName>
</protein>
<dbReference type="RefSeq" id="WP_092318220.1">
    <property type="nucleotide sequence ID" value="NZ_FOKY01000002.1"/>
</dbReference>
<dbReference type="Gene3D" id="3.40.1170.10">
    <property type="entry name" value="DNA repair protein MutS, domain I"/>
    <property type="match status" value="1"/>
</dbReference>
<dbReference type="InterPro" id="IPR017261">
    <property type="entry name" value="DNA_mismatch_repair_MutS/MSH"/>
</dbReference>
<keyword evidence="5" id="KW-0067">ATP-binding</keyword>
<evidence type="ECO:0000256" key="8">
    <source>
        <dbReference type="ARBA" id="ARBA00024647"/>
    </source>
</evidence>
<dbReference type="PANTHER" id="PTHR11361">
    <property type="entry name" value="DNA MISMATCH REPAIR PROTEIN MUTS FAMILY MEMBER"/>
    <property type="match status" value="1"/>
</dbReference>
<dbReference type="Pfam" id="PF05192">
    <property type="entry name" value="MutS_III"/>
    <property type="match status" value="1"/>
</dbReference>
<dbReference type="InterPro" id="IPR016151">
    <property type="entry name" value="DNA_mismatch_repair_MutS_N"/>
</dbReference>
<dbReference type="InterPro" id="IPR000432">
    <property type="entry name" value="DNA_mismatch_repair_MutS_C"/>
</dbReference>
<dbReference type="GO" id="GO:0030983">
    <property type="term" value="F:mismatched DNA binding"/>
    <property type="evidence" value="ECO:0007669"/>
    <property type="project" value="InterPro"/>
</dbReference>
<organism evidence="12 13">
    <name type="scientific">Brevinema andersonii</name>
    <dbReference type="NCBI Taxonomy" id="34097"/>
    <lineage>
        <taxon>Bacteria</taxon>
        <taxon>Pseudomonadati</taxon>
        <taxon>Spirochaetota</taxon>
        <taxon>Spirochaetia</taxon>
        <taxon>Brevinematales</taxon>
        <taxon>Brevinemataceae</taxon>
        <taxon>Brevinema</taxon>
    </lineage>
</organism>
<dbReference type="Pfam" id="PF00488">
    <property type="entry name" value="MutS_V"/>
    <property type="match status" value="1"/>
</dbReference>
<dbReference type="PANTHER" id="PTHR11361:SF34">
    <property type="entry name" value="DNA MISMATCH REPAIR PROTEIN MSH1, MITOCHONDRIAL"/>
    <property type="match status" value="1"/>
</dbReference>
<dbReference type="SUPFAM" id="SSF53150">
    <property type="entry name" value="DNA repair protein MutS, domain II"/>
    <property type="match status" value="1"/>
</dbReference>
<evidence type="ECO:0000259" key="11">
    <source>
        <dbReference type="PROSITE" id="PS00486"/>
    </source>
</evidence>
<dbReference type="STRING" id="34097.SAMN02745150_00491"/>
<dbReference type="EMBL" id="FOKY01000002">
    <property type="protein sequence ID" value="SFB73683.1"/>
    <property type="molecule type" value="Genomic_DNA"/>
</dbReference>
<dbReference type="GO" id="GO:0005524">
    <property type="term" value="F:ATP binding"/>
    <property type="evidence" value="ECO:0007669"/>
    <property type="project" value="UniProtKB-UniRule"/>
</dbReference>
<keyword evidence="6 10" id="KW-0238">DNA-binding</keyword>
<dbReference type="GO" id="GO:0140664">
    <property type="term" value="F:ATP-dependent DNA damage sensor activity"/>
    <property type="evidence" value="ECO:0007669"/>
    <property type="project" value="InterPro"/>
</dbReference>
<dbReference type="Gene3D" id="1.10.1420.10">
    <property type="match status" value="2"/>
</dbReference>
<dbReference type="SUPFAM" id="SSF48334">
    <property type="entry name" value="DNA repair protein MutS, domain III"/>
    <property type="match status" value="1"/>
</dbReference>
<evidence type="ECO:0000256" key="3">
    <source>
        <dbReference type="ARBA" id="ARBA00022741"/>
    </source>
</evidence>
<evidence type="ECO:0000256" key="10">
    <source>
        <dbReference type="RuleBase" id="RU003756"/>
    </source>
</evidence>
<dbReference type="FunFam" id="3.40.50.300:FF:000870">
    <property type="entry name" value="MutS protein homolog 4"/>
    <property type="match status" value="1"/>
</dbReference>
<evidence type="ECO:0000256" key="6">
    <source>
        <dbReference type="ARBA" id="ARBA00023125"/>
    </source>
</evidence>
<dbReference type="SUPFAM" id="SSF52540">
    <property type="entry name" value="P-loop containing nucleoside triphosphate hydrolases"/>
    <property type="match status" value="1"/>
</dbReference>
<dbReference type="AlphaFoldDB" id="A0A1I1DME3"/>
<dbReference type="SMART" id="SM00534">
    <property type="entry name" value="MUTSac"/>
    <property type="match status" value="1"/>
</dbReference>
<dbReference type="Proteomes" id="UP000240042">
    <property type="component" value="Unassembled WGS sequence"/>
</dbReference>
<comment type="function">
    <text evidence="8">This protein is involved in the repair of mismatches in DNA. It is possible that it carries out the mismatch recognition step. This protein has a weak ATPase activity.</text>
</comment>
<accession>A0A1I1DME3</accession>
<name>A0A1I1DME3_BREAD</name>
<reference evidence="13" key="1">
    <citation type="submission" date="2016-10" db="EMBL/GenBank/DDBJ databases">
        <authorList>
            <person name="Varghese N."/>
            <person name="Submissions S."/>
        </authorList>
    </citation>
    <scope>NUCLEOTIDE SEQUENCE [LARGE SCALE GENOMIC DNA]</scope>
    <source>
        <strain evidence="13">ATCC 43811</strain>
    </source>
</reference>
<keyword evidence="13" id="KW-1185">Reference proteome</keyword>
<evidence type="ECO:0000256" key="7">
    <source>
        <dbReference type="ARBA" id="ARBA00023204"/>
    </source>
</evidence>
<dbReference type="NCBIfam" id="TIGR01070">
    <property type="entry name" value="mutS1"/>
    <property type="match status" value="1"/>
</dbReference>